<protein>
    <submittedName>
        <fullName evidence="2">Uncharacterized protein</fullName>
    </submittedName>
</protein>
<feature type="non-terminal residue" evidence="2">
    <location>
        <position position="750"/>
    </location>
</feature>
<evidence type="ECO:0000313" key="2">
    <source>
        <dbReference type="EMBL" id="JAP88468.1"/>
    </source>
</evidence>
<sequence length="750" mass="81352">AAGTRPQTEVYCSHPQLDAAGAHPQTDIYRPLPQSSQVAGTHPRTELHCPLPQTMSHAVTSAPKAMHPLPRQPQASDIRSQMEAYQPSTNSLSQAVDTYRQTQVHKQPAQSLSQVTEVHSPMEAHPQASQSTSRAKMYPQMETRQTPPQLLSNSGPQMEVYRQPSQFLLKTVDTNPQMGAHWQPSQPLAQAVGNNRPSMEVHRQAPQVNICQQDVCKPPAQSLSHIGIHSQTEAYQQAPQVVSQVVSQVNICPQKEVNQAPTQSFSRTNIRPQTEGFRPLPQLVPQVANINTRMETYQQPSQAVSQPNISSQKDVNQAPAQLLSHSSIHPQPEAYRPLPQSAPQADSTNLQMEAYRQALRAAAQTANNSSQSLPQAANTNLQMEAHRHALQVVPQTADTSSQMEVHVPPSHTSEPHSEDSGHLPKLTQSENNIRRGSFHFSEEAYNCVVNMVREQSLALIRSEIKAVLQDSLNLKELKVTDNGPTLLGQGDDGTAVGPTEWQTSSVTCPNVPQKLNVAAGSSRPSETSWDMAAGKREVQPPPGFNIPSYSAPPERKPEPVTVASTWQTSNVSQQPSTSRLTSMSQFGGNPQASCNMNPAFVLPEESPPATVRSSWQPSNVSQQPVVAAAAPPASVSQQTWRTAAGQHGGGQLSSFDATPAFVPPEVLPATAQLEDNACGARWQMQQNVSTFQGHEGNLQDVQDLGISFDDSLAEGDELSEDDIRQLGLFGTQNGGEGGTFSSLEVKIPNL</sequence>
<accession>A0A131ZC08</accession>
<feature type="region of interest" description="Disordered" evidence="1">
    <location>
        <begin position="1"/>
        <end position="134"/>
    </location>
</feature>
<feature type="non-terminal residue" evidence="2">
    <location>
        <position position="1"/>
    </location>
</feature>
<feature type="region of interest" description="Disordered" evidence="1">
    <location>
        <begin position="297"/>
        <end position="321"/>
    </location>
</feature>
<feature type="compositionally biased region" description="Polar residues" evidence="1">
    <location>
        <begin position="86"/>
        <end position="117"/>
    </location>
</feature>
<reference evidence="2" key="1">
    <citation type="journal article" date="2016" name="Ticks Tick Borne Dis.">
        <title>De novo assembly and annotation of the salivary gland transcriptome of Rhipicephalus appendiculatus male and female ticks during blood feeding.</title>
        <authorList>
            <person name="de Castro M.H."/>
            <person name="de Klerk D."/>
            <person name="Pienaar R."/>
            <person name="Latif A.A."/>
            <person name="Rees D.J."/>
            <person name="Mans B.J."/>
        </authorList>
    </citation>
    <scope>NUCLEOTIDE SEQUENCE</scope>
    <source>
        <tissue evidence="2">Salivary glands</tissue>
    </source>
</reference>
<evidence type="ECO:0000256" key="1">
    <source>
        <dbReference type="SAM" id="MobiDB-lite"/>
    </source>
</evidence>
<dbReference type="EMBL" id="GEDV01000089">
    <property type="protein sequence ID" value="JAP88468.1"/>
    <property type="molecule type" value="Transcribed_RNA"/>
</dbReference>
<feature type="region of interest" description="Disordered" evidence="1">
    <location>
        <begin position="631"/>
        <end position="650"/>
    </location>
</feature>
<feature type="compositionally biased region" description="Basic and acidic residues" evidence="1">
    <location>
        <begin position="413"/>
        <end position="422"/>
    </location>
</feature>
<feature type="region of interest" description="Disordered" evidence="1">
    <location>
        <begin position="395"/>
        <end position="430"/>
    </location>
</feature>
<feature type="compositionally biased region" description="Polar residues" evidence="1">
    <location>
        <begin position="562"/>
        <end position="586"/>
    </location>
</feature>
<name>A0A131ZC08_RHIAP</name>
<proteinExistence type="predicted"/>
<feature type="region of interest" description="Disordered" evidence="1">
    <location>
        <begin position="535"/>
        <end position="586"/>
    </location>
</feature>
<organism evidence="2">
    <name type="scientific">Rhipicephalus appendiculatus</name>
    <name type="common">Brown ear tick</name>
    <dbReference type="NCBI Taxonomy" id="34631"/>
    <lineage>
        <taxon>Eukaryota</taxon>
        <taxon>Metazoa</taxon>
        <taxon>Ecdysozoa</taxon>
        <taxon>Arthropoda</taxon>
        <taxon>Chelicerata</taxon>
        <taxon>Arachnida</taxon>
        <taxon>Acari</taxon>
        <taxon>Parasitiformes</taxon>
        <taxon>Ixodida</taxon>
        <taxon>Ixodoidea</taxon>
        <taxon>Ixodidae</taxon>
        <taxon>Rhipicephalinae</taxon>
        <taxon>Rhipicephalus</taxon>
        <taxon>Rhipicephalus</taxon>
    </lineage>
</organism>
<dbReference type="AlphaFoldDB" id="A0A131ZC08"/>